<keyword evidence="2" id="KW-0812">Transmembrane</keyword>
<feature type="compositionally biased region" description="Polar residues" evidence="1">
    <location>
        <begin position="283"/>
        <end position="292"/>
    </location>
</feature>
<evidence type="ECO:0000256" key="1">
    <source>
        <dbReference type="SAM" id="MobiDB-lite"/>
    </source>
</evidence>
<feature type="transmembrane region" description="Helical" evidence="2">
    <location>
        <begin position="94"/>
        <end position="116"/>
    </location>
</feature>
<protein>
    <submittedName>
        <fullName evidence="3">Uncharacterized protein</fullName>
    </submittedName>
</protein>
<evidence type="ECO:0000313" key="3">
    <source>
        <dbReference type="EMBL" id="ORY45365.1"/>
    </source>
</evidence>
<reference evidence="3 4" key="1">
    <citation type="submission" date="2016-07" db="EMBL/GenBank/DDBJ databases">
        <title>Pervasive Adenine N6-methylation of Active Genes in Fungi.</title>
        <authorList>
            <consortium name="DOE Joint Genome Institute"/>
            <person name="Mondo S.J."/>
            <person name="Dannebaum R.O."/>
            <person name="Kuo R.C."/>
            <person name="Labutti K."/>
            <person name="Haridas S."/>
            <person name="Kuo A."/>
            <person name="Salamov A."/>
            <person name="Ahrendt S.R."/>
            <person name="Lipzen A."/>
            <person name="Sullivan W."/>
            <person name="Andreopoulos W.B."/>
            <person name="Clum A."/>
            <person name="Lindquist E."/>
            <person name="Daum C."/>
            <person name="Ramamoorthy G.K."/>
            <person name="Gryganskyi A."/>
            <person name="Culley D."/>
            <person name="Magnuson J.K."/>
            <person name="James T.Y."/>
            <person name="O'Malley M.A."/>
            <person name="Stajich J.E."/>
            <person name="Spatafora J.W."/>
            <person name="Visel A."/>
            <person name="Grigoriev I.V."/>
        </authorList>
    </citation>
    <scope>NUCLEOTIDE SEQUENCE [LARGE SCALE GENOMIC DNA]</scope>
    <source>
        <strain evidence="3 4">JEL800</strain>
    </source>
</reference>
<dbReference type="EMBL" id="MCGO01000020">
    <property type="protein sequence ID" value="ORY45365.1"/>
    <property type="molecule type" value="Genomic_DNA"/>
</dbReference>
<feature type="transmembrane region" description="Helical" evidence="2">
    <location>
        <begin position="211"/>
        <end position="230"/>
    </location>
</feature>
<comment type="caution">
    <text evidence="3">The sequence shown here is derived from an EMBL/GenBank/DDBJ whole genome shotgun (WGS) entry which is preliminary data.</text>
</comment>
<gene>
    <name evidence="3" type="ORF">BCR33DRAFT_850198</name>
</gene>
<feature type="transmembrane region" description="Helical" evidence="2">
    <location>
        <begin position="30"/>
        <end position="52"/>
    </location>
</feature>
<feature type="transmembrane region" description="Helical" evidence="2">
    <location>
        <begin position="64"/>
        <end position="88"/>
    </location>
</feature>
<feature type="region of interest" description="Disordered" evidence="1">
    <location>
        <begin position="267"/>
        <end position="292"/>
    </location>
</feature>
<organism evidence="3 4">
    <name type="scientific">Rhizoclosmatium globosum</name>
    <dbReference type="NCBI Taxonomy" id="329046"/>
    <lineage>
        <taxon>Eukaryota</taxon>
        <taxon>Fungi</taxon>
        <taxon>Fungi incertae sedis</taxon>
        <taxon>Chytridiomycota</taxon>
        <taxon>Chytridiomycota incertae sedis</taxon>
        <taxon>Chytridiomycetes</taxon>
        <taxon>Chytridiales</taxon>
        <taxon>Chytriomycetaceae</taxon>
        <taxon>Rhizoclosmatium</taxon>
    </lineage>
</organism>
<dbReference type="AlphaFoldDB" id="A0A1Y2CGB7"/>
<proteinExistence type="predicted"/>
<keyword evidence="2" id="KW-0472">Membrane</keyword>
<feature type="transmembrane region" description="Helical" evidence="2">
    <location>
        <begin position="128"/>
        <end position="145"/>
    </location>
</feature>
<evidence type="ECO:0000256" key="2">
    <source>
        <dbReference type="SAM" id="Phobius"/>
    </source>
</evidence>
<keyword evidence="2" id="KW-1133">Transmembrane helix</keyword>
<dbReference type="Proteomes" id="UP000193642">
    <property type="component" value="Unassembled WGS sequence"/>
</dbReference>
<accession>A0A1Y2CGB7</accession>
<name>A0A1Y2CGB7_9FUNG</name>
<sequence>MDSLHPVSIATSNAPMGGQMSRETFIHANIVYGLSLEVAIHGLVTLFLKLTSSDVRNGKKFRSLAVLLVMGNVSAIIYVLGCVYRGSFVESNCVGLSIVTTLASHLFYFSFDAVILFKCYHLTNKNKYVTMCIWLILANRVGWIISDMVLSYGFWIPDFAFCAFSQDPITGPGSNISDIISDCFATLTALVITFFRFSLSSRYIQVMVLRTILRSLLVVAMNILVMYMNIEPPNPFWHFFAWNLRAYVLLRMLNLDILLDLGEIKESTRSGSDSDGRKSGSTQQPLVVPSSSQIFKAATMESRRASRIVKG</sequence>
<feature type="transmembrane region" description="Helical" evidence="2">
    <location>
        <begin position="179"/>
        <end position="199"/>
    </location>
</feature>
<feature type="compositionally biased region" description="Basic and acidic residues" evidence="1">
    <location>
        <begin position="267"/>
        <end position="278"/>
    </location>
</feature>
<dbReference type="OrthoDB" id="2110075at2759"/>
<keyword evidence="4" id="KW-1185">Reference proteome</keyword>
<evidence type="ECO:0000313" key="4">
    <source>
        <dbReference type="Proteomes" id="UP000193642"/>
    </source>
</evidence>